<evidence type="ECO:0000256" key="1">
    <source>
        <dbReference type="ARBA" id="ARBA00004479"/>
    </source>
</evidence>
<evidence type="ECO:0000259" key="6">
    <source>
        <dbReference type="Pfam" id="PF08488"/>
    </source>
</evidence>
<evidence type="ECO:0000313" key="7">
    <source>
        <dbReference type="EMBL" id="KAK9285795.1"/>
    </source>
</evidence>
<dbReference type="AlphaFoldDB" id="A0AAP0RVL0"/>
<dbReference type="Proteomes" id="UP001415857">
    <property type="component" value="Unassembled WGS sequence"/>
</dbReference>
<evidence type="ECO:0000256" key="5">
    <source>
        <dbReference type="ARBA" id="ARBA00023180"/>
    </source>
</evidence>
<dbReference type="Pfam" id="PF08488">
    <property type="entry name" value="WAK"/>
    <property type="match status" value="1"/>
</dbReference>
<keyword evidence="3" id="KW-0808">Transferase</keyword>
<keyword evidence="5" id="KW-0325">Glycoprotein</keyword>
<dbReference type="GO" id="GO:0016020">
    <property type="term" value="C:membrane"/>
    <property type="evidence" value="ECO:0007669"/>
    <property type="project" value="UniProtKB-SubCell"/>
</dbReference>
<evidence type="ECO:0000256" key="4">
    <source>
        <dbReference type="ARBA" id="ARBA00023157"/>
    </source>
</evidence>
<gene>
    <name evidence="7" type="ORF">L1049_024996</name>
</gene>
<dbReference type="PANTHER" id="PTHR33491">
    <property type="entry name" value="OSJNBA0016N04.9 PROTEIN"/>
    <property type="match status" value="1"/>
</dbReference>
<keyword evidence="2" id="KW-0418">Kinase</keyword>
<reference evidence="7 8" key="1">
    <citation type="journal article" date="2024" name="Plant J.">
        <title>Genome sequences and population genomics reveal climatic adaptation and genomic divergence between two closely related sweetgum species.</title>
        <authorList>
            <person name="Xu W.Q."/>
            <person name="Ren C.Q."/>
            <person name="Zhang X.Y."/>
            <person name="Comes H.P."/>
            <person name="Liu X.H."/>
            <person name="Li Y.G."/>
            <person name="Kettle C.J."/>
            <person name="Jalonen R."/>
            <person name="Gaisberger H."/>
            <person name="Ma Y.Z."/>
            <person name="Qiu Y.X."/>
        </authorList>
    </citation>
    <scope>NUCLEOTIDE SEQUENCE [LARGE SCALE GENOMIC DNA]</scope>
    <source>
        <strain evidence="7">Hangzhou</strain>
    </source>
</reference>
<name>A0AAP0RVL0_LIQFO</name>
<accession>A0AAP0RVL0</accession>
<dbReference type="EMBL" id="JBBPBK010000005">
    <property type="protein sequence ID" value="KAK9285795.1"/>
    <property type="molecule type" value="Genomic_DNA"/>
</dbReference>
<keyword evidence="4" id="KW-1015">Disulfide bond</keyword>
<dbReference type="InterPro" id="IPR013695">
    <property type="entry name" value="WAK"/>
</dbReference>
<evidence type="ECO:0000256" key="2">
    <source>
        <dbReference type="ARBA" id="ARBA00022527"/>
    </source>
</evidence>
<sequence length="186" mass="20567">MSICNGNERNDGGCYGVNCCQTTIPPPLKFFNVSFGTFNSKTDGGECKYAFLAEDSSYTSPTFVVRAMEYGYPLSLPAVLDWVIDTKTCDVSDYSSISTCGPNAYCSNLTSITPQCYCAPGYQGNPFLQQGCPDKCMDSIDDPNSCWVRCFSSSMGDRRCYILENPRKRSRVKVVILASNKIWVSE</sequence>
<comment type="caution">
    <text evidence="7">The sequence shown here is derived from an EMBL/GenBank/DDBJ whole genome shotgun (WGS) entry which is preliminary data.</text>
</comment>
<dbReference type="GO" id="GO:0004674">
    <property type="term" value="F:protein serine/threonine kinase activity"/>
    <property type="evidence" value="ECO:0007669"/>
    <property type="project" value="UniProtKB-KW"/>
</dbReference>
<organism evidence="7 8">
    <name type="scientific">Liquidambar formosana</name>
    <name type="common">Formosan gum</name>
    <dbReference type="NCBI Taxonomy" id="63359"/>
    <lineage>
        <taxon>Eukaryota</taxon>
        <taxon>Viridiplantae</taxon>
        <taxon>Streptophyta</taxon>
        <taxon>Embryophyta</taxon>
        <taxon>Tracheophyta</taxon>
        <taxon>Spermatophyta</taxon>
        <taxon>Magnoliopsida</taxon>
        <taxon>eudicotyledons</taxon>
        <taxon>Gunneridae</taxon>
        <taxon>Pentapetalae</taxon>
        <taxon>Saxifragales</taxon>
        <taxon>Altingiaceae</taxon>
        <taxon>Liquidambar</taxon>
    </lineage>
</organism>
<comment type="subcellular location">
    <subcellularLocation>
        <location evidence="1">Membrane</location>
        <topology evidence="1">Single-pass type I membrane protein</topology>
    </subcellularLocation>
</comment>
<keyword evidence="8" id="KW-1185">Reference proteome</keyword>
<keyword evidence="2" id="KW-0723">Serine/threonine-protein kinase</keyword>
<evidence type="ECO:0000313" key="8">
    <source>
        <dbReference type="Proteomes" id="UP001415857"/>
    </source>
</evidence>
<protein>
    <recommendedName>
        <fullName evidence="6">Wall-associated receptor kinase domain-containing protein</fullName>
    </recommendedName>
</protein>
<evidence type="ECO:0000256" key="3">
    <source>
        <dbReference type="ARBA" id="ARBA00022679"/>
    </source>
</evidence>
<feature type="domain" description="Wall-associated receptor kinase" evidence="6">
    <location>
        <begin position="13"/>
        <end position="87"/>
    </location>
</feature>
<proteinExistence type="predicted"/>